<protein>
    <recommendedName>
        <fullName evidence="1">Methyltransferase domain-containing protein</fullName>
    </recommendedName>
</protein>
<dbReference type="PANTHER" id="PTHR43591:SF110">
    <property type="entry name" value="RHODANESE DOMAIN-CONTAINING PROTEIN"/>
    <property type="match status" value="1"/>
</dbReference>
<comment type="caution">
    <text evidence="2">The sequence shown here is derived from an EMBL/GenBank/DDBJ whole genome shotgun (WGS) entry which is preliminary data.</text>
</comment>
<evidence type="ECO:0000259" key="1">
    <source>
        <dbReference type="Pfam" id="PF13649"/>
    </source>
</evidence>
<organism evidence="2 3">
    <name type="scientific">Enterocloster alcoholdehydrogenati</name>
    <dbReference type="NCBI Taxonomy" id="2547410"/>
    <lineage>
        <taxon>Bacteria</taxon>
        <taxon>Bacillati</taxon>
        <taxon>Bacillota</taxon>
        <taxon>Clostridia</taxon>
        <taxon>Lachnospirales</taxon>
        <taxon>Lachnospiraceae</taxon>
        <taxon>Enterocloster</taxon>
    </lineage>
</organism>
<dbReference type="Proteomes" id="UP001600894">
    <property type="component" value="Unassembled WGS sequence"/>
</dbReference>
<sequence>MADYKKLSENTFNTQAQTYDTDKNGKHARTLYQHVISQLATIKFDNLLDVGCGTGEILNTVKRLYPNTSMYGIDISEEMLKKAKEKVLDTVTLSLGDAEHLPFENGKFDCLLCTDSFHHYIHSFRFAQAQNTMKMVCLSLLFRYNSCL</sequence>
<keyword evidence="3" id="KW-1185">Reference proteome</keyword>
<dbReference type="RefSeq" id="WP_390469189.1">
    <property type="nucleotide sequence ID" value="NZ_BAABXL010000001.1"/>
</dbReference>
<evidence type="ECO:0000313" key="3">
    <source>
        <dbReference type="Proteomes" id="UP001600894"/>
    </source>
</evidence>
<feature type="domain" description="Methyltransferase" evidence="1">
    <location>
        <begin position="48"/>
        <end position="128"/>
    </location>
</feature>
<dbReference type="CDD" id="cd02440">
    <property type="entry name" value="AdoMet_MTases"/>
    <property type="match status" value="1"/>
</dbReference>
<reference evidence="2 3" key="1">
    <citation type="submission" date="2024-04" db="EMBL/GenBank/DDBJ databases">
        <title>Defined microbial consortia suppress multidrug-resistant proinflammatory Enterobacteriaceae via ecological control.</title>
        <authorList>
            <person name="Furuichi M."/>
            <person name="Kawaguchi T."/>
            <person name="Pust M."/>
            <person name="Yasuma K."/>
            <person name="Plichta D."/>
            <person name="Hasegawa N."/>
            <person name="Ohya T."/>
            <person name="Bhattarai S."/>
            <person name="Sasajima S."/>
            <person name="Aoto Y."/>
            <person name="Tuganbaev T."/>
            <person name="Yaginuma M."/>
            <person name="Ueda M."/>
            <person name="Okahashi N."/>
            <person name="Amafuji K."/>
            <person name="Kiridooshi Y."/>
            <person name="Sugita K."/>
            <person name="Strazar M."/>
            <person name="Skelly A."/>
            <person name="Suda W."/>
            <person name="Hattori M."/>
            <person name="Nakamoto N."/>
            <person name="Caballero S."/>
            <person name="Norman J."/>
            <person name="Olle B."/>
            <person name="Tanoue T."/>
            <person name="Arita M."/>
            <person name="Bucci V."/>
            <person name="Atarashi K."/>
            <person name="Xavier R."/>
            <person name="Honda K."/>
        </authorList>
    </citation>
    <scope>NUCLEOTIDE SEQUENCE [LARGE SCALE GENOMIC DNA]</scope>
    <source>
        <strain evidence="3">f13</strain>
    </source>
</reference>
<dbReference type="Gene3D" id="3.40.50.150">
    <property type="entry name" value="Vaccinia Virus protein VP39"/>
    <property type="match status" value="1"/>
</dbReference>
<dbReference type="InterPro" id="IPR041698">
    <property type="entry name" value="Methyltransf_25"/>
</dbReference>
<gene>
    <name evidence="2" type="ORF">F130042H8_05280</name>
</gene>
<dbReference type="SUPFAM" id="SSF53335">
    <property type="entry name" value="S-adenosyl-L-methionine-dependent methyltransferases"/>
    <property type="match status" value="1"/>
</dbReference>
<name>A0ABQ0ATV8_9FIRM</name>
<dbReference type="Pfam" id="PF13649">
    <property type="entry name" value="Methyltransf_25"/>
    <property type="match status" value="1"/>
</dbReference>
<evidence type="ECO:0000313" key="2">
    <source>
        <dbReference type="EMBL" id="GAA6267468.1"/>
    </source>
</evidence>
<accession>A0ABQ0ATV8</accession>
<dbReference type="EMBL" id="BAABXL010000001">
    <property type="protein sequence ID" value="GAA6267468.1"/>
    <property type="molecule type" value="Genomic_DNA"/>
</dbReference>
<proteinExistence type="predicted"/>
<dbReference type="InterPro" id="IPR029063">
    <property type="entry name" value="SAM-dependent_MTases_sf"/>
</dbReference>
<dbReference type="PANTHER" id="PTHR43591">
    <property type="entry name" value="METHYLTRANSFERASE"/>
    <property type="match status" value="1"/>
</dbReference>